<keyword evidence="8" id="KW-0546">Nucleotide metabolism</keyword>
<comment type="cofactor">
    <cofactor evidence="1">
        <name>Zn(2+)</name>
        <dbReference type="ChEBI" id="CHEBI:29105"/>
    </cofactor>
</comment>
<organism evidence="12 13">
    <name type="scientific">Smittium megazygosporum</name>
    <dbReference type="NCBI Taxonomy" id="133381"/>
    <lineage>
        <taxon>Eukaryota</taxon>
        <taxon>Fungi</taxon>
        <taxon>Fungi incertae sedis</taxon>
        <taxon>Zoopagomycota</taxon>
        <taxon>Kickxellomycotina</taxon>
        <taxon>Harpellomycetes</taxon>
        <taxon>Harpellales</taxon>
        <taxon>Legeriomycetaceae</taxon>
        <taxon>Smittium</taxon>
    </lineage>
</organism>
<dbReference type="PROSITE" id="PS00485">
    <property type="entry name" value="A_DEAMINASE"/>
    <property type="match status" value="1"/>
</dbReference>
<evidence type="ECO:0000256" key="9">
    <source>
        <dbReference type="ARBA" id="ARBA00072037"/>
    </source>
</evidence>
<reference evidence="12 13" key="1">
    <citation type="journal article" date="2018" name="MBio">
        <title>Comparative Genomics Reveals the Core Gene Toolbox for the Fungus-Insect Symbiosis.</title>
        <authorList>
            <person name="Wang Y."/>
            <person name="Stata M."/>
            <person name="Wang W."/>
            <person name="Stajich J.E."/>
            <person name="White M.M."/>
            <person name="Moncalvo J.M."/>
        </authorList>
    </citation>
    <scope>NUCLEOTIDE SEQUENCE [LARGE SCALE GENOMIC DNA]</scope>
    <source>
        <strain evidence="12 13">SC-DP-2</strain>
    </source>
</reference>
<dbReference type="InterPro" id="IPR006650">
    <property type="entry name" value="A/AMP_deam_AS"/>
</dbReference>
<evidence type="ECO:0000256" key="3">
    <source>
        <dbReference type="ARBA" id="ARBA00006676"/>
    </source>
</evidence>
<dbReference type="Gene3D" id="4.10.800.20">
    <property type="match status" value="1"/>
</dbReference>
<dbReference type="GO" id="GO:0046033">
    <property type="term" value="P:AMP metabolic process"/>
    <property type="evidence" value="ECO:0007669"/>
    <property type="project" value="TreeGrafter"/>
</dbReference>
<accession>A0A2T9ZET2</accession>
<evidence type="ECO:0000256" key="8">
    <source>
        <dbReference type="ARBA" id="ARBA00023080"/>
    </source>
</evidence>
<gene>
    <name evidence="12" type="ORF">BB560_002454</name>
</gene>
<dbReference type="GO" id="GO:0046872">
    <property type="term" value="F:metal ion binding"/>
    <property type="evidence" value="ECO:0007669"/>
    <property type="project" value="UniProtKB-KW"/>
</dbReference>
<dbReference type="GO" id="GO:0003876">
    <property type="term" value="F:AMP deaminase activity"/>
    <property type="evidence" value="ECO:0007669"/>
    <property type="project" value="UniProtKB-EC"/>
</dbReference>
<sequence length="694" mass="80809">MDNSRLKGTYIYNTSQNSIQSASTPLLSYPTFFSLSSPSFFLDSFSSDVNMLDETSAFLKARTSRGLSIEDPRTLSAPPFRLAVDDSTKSIVDKIQKASERRDYYINISLQNEIDNPKNKKDWKIYPPPPPPSWKDKDSMPYVLDRTFDINQIEFPEDSDFSFELADDGVFNVFDSDGETISNYPSVLQFYRDLNDLLEFSEDGPARTWAFNRLKYLELEWQLYLHLNETVEKNRSRAVPHRDFYNVRKVDTHVHLASCMNQKHLLRFIKYKMRTEPSKLVIFRDNAWLTLEEVFKSLNLTAYDLSIDTLDMHAHADSFHRFDKFNLKYNPIGESRLRTIFLKSENNINGTYFAQITNEVFTDLESSKYQMAEYRVSIYGQSEDEWENLASWVIDNNVMSPNVRWLIQIPRLFSVIKASGKVSNFQQFLSNIFKPLFKVSHSPKKYPKLHVLLQRVVGFDSVDDESKAEKKLFGNVTAPENWDSGANPPYTYYCYYMFANICALNQYRKKRNLNTFVFRPHSGEAGDVDHLAAAFLTSQGISHGITLRKTPPLQYLYYIKQIGIAMSPLSNNALFLSYERNPFINYFYRGLNVSLSTDDPLMFHYTKEPLIEEYSVAAQIYKFSSVDMCELALHSVIQSGFEAELKKHWIGHEYLQGEYMPHKTNVPYIRLEHRKKILVAERRHLSNIITNREI</sequence>
<name>A0A2T9ZET2_9FUNG</name>
<comment type="pathway">
    <text evidence="2">Purine metabolism; IMP biosynthesis via salvage pathway; IMP from AMP: step 1/1.</text>
</comment>
<evidence type="ECO:0000256" key="1">
    <source>
        <dbReference type="ARBA" id="ARBA00001947"/>
    </source>
</evidence>
<keyword evidence="13" id="KW-1185">Reference proteome</keyword>
<evidence type="ECO:0000256" key="2">
    <source>
        <dbReference type="ARBA" id="ARBA00004955"/>
    </source>
</evidence>
<evidence type="ECO:0000256" key="5">
    <source>
        <dbReference type="ARBA" id="ARBA00022723"/>
    </source>
</evidence>
<dbReference type="InterPro" id="IPR006329">
    <property type="entry name" value="AMPD"/>
</dbReference>
<proteinExistence type="inferred from homology"/>
<evidence type="ECO:0000256" key="6">
    <source>
        <dbReference type="ARBA" id="ARBA00022801"/>
    </source>
</evidence>
<dbReference type="FunFam" id="3.20.20.140:FF:000035">
    <property type="entry name" value="Probable amp deaminase"/>
    <property type="match status" value="1"/>
</dbReference>
<comment type="caution">
    <text evidence="12">The sequence shown here is derived from an EMBL/GenBank/DDBJ whole genome shotgun (WGS) entry which is preliminary data.</text>
</comment>
<protein>
    <recommendedName>
        <fullName evidence="9">AMP deaminase</fullName>
        <ecNumber evidence="4">3.5.4.6</ecNumber>
    </recommendedName>
    <alternativeName>
        <fullName evidence="10">Myoadenylate deaminase</fullName>
    </alternativeName>
</protein>
<keyword evidence="6" id="KW-0378">Hydrolase</keyword>
<comment type="similarity">
    <text evidence="3 11">Belongs to the metallo-dependent hydrolases superfamily. Adenosine and AMP deaminases family.</text>
</comment>
<dbReference type="FunFam" id="4.10.800.20:FF:000001">
    <property type="entry name" value="AMP deaminase"/>
    <property type="match status" value="1"/>
</dbReference>
<dbReference type="SUPFAM" id="SSF51556">
    <property type="entry name" value="Metallo-dependent hydrolases"/>
    <property type="match status" value="1"/>
</dbReference>
<evidence type="ECO:0000256" key="10">
    <source>
        <dbReference type="ARBA" id="ARBA00078830"/>
    </source>
</evidence>
<evidence type="ECO:0000313" key="13">
    <source>
        <dbReference type="Proteomes" id="UP000245609"/>
    </source>
</evidence>
<dbReference type="Pfam" id="PF19326">
    <property type="entry name" value="AMP_deaminase"/>
    <property type="match status" value="1"/>
</dbReference>
<dbReference type="STRING" id="133381.A0A2T9ZET2"/>
<dbReference type="EC" id="3.5.4.6" evidence="4"/>
<dbReference type="NCBIfam" id="TIGR01429">
    <property type="entry name" value="AMP_deaminase"/>
    <property type="match status" value="1"/>
</dbReference>
<evidence type="ECO:0000256" key="11">
    <source>
        <dbReference type="PIRNR" id="PIRNR001251"/>
    </source>
</evidence>
<evidence type="ECO:0000313" key="12">
    <source>
        <dbReference type="EMBL" id="PVV03096.1"/>
    </source>
</evidence>
<dbReference type="InterPro" id="IPR032466">
    <property type="entry name" value="Metal_Hydrolase"/>
</dbReference>
<keyword evidence="5" id="KW-0479">Metal-binding</keyword>
<dbReference type="Gene3D" id="3.20.20.140">
    <property type="entry name" value="Metal-dependent hydrolases"/>
    <property type="match status" value="1"/>
</dbReference>
<dbReference type="Proteomes" id="UP000245609">
    <property type="component" value="Unassembled WGS sequence"/>
</dbReference>
<dbReference type="UniPathway" id="UPA00591">
    <property type="reaction ID" value="UER00663"/>
</dbReference>
<dbReference type="GO" id="GO:0032264">
    <property type="term" value="P:IMP salvage"/>
    <property type="evidence" value="ECO:0007669"/>
    <property type="project" value="UniProtKB-UniPathway"/>
</dbReference>
<dbReference type="GO" id="GO:0005829">
    <property type="term" value="C:cytosol"/>
    <property type="evidence" value="ECO:0007669"/>
    <property type="project" value="TreeGrafter"/>
</dbReference>
<dbReference type="PANTHER" id="PTHR11359:SF0">
    <property type="entry name" value="AMP DEAMINASE"/>
    <property type="match status" value="1"/>
</dbReference>
<dbReference type="AlphaFoldDB" id="A0A2T9ZET2"/>
<dbReference type="EMBL" id="MBFS01000280">
    <property type="protein sequence ID" value="PVV03096.1"/>
    <property type="molecule type" value="Genomic_DNA"/>
</dbReference>
<evidence type="ECO:0000256" key="4">
    <source>
        <dbReference type="ARBA" id="ARBA00012775"/>
    </source>
</evidence>
<evidence type="ECO:0000256" key="7">
    <source>
        <dbReference type="ARBA" id="ARBA00022833"/>
    </source>
</evidence>
<keyword evidence="7" id="KW-0862">Zinc</keyword>
<dbReference type="OrthoDB" id="1723809at2759"/>
<dbReference type="PANTHER" id="PTHR11359">
    <property type="entry name" value="AMP DEAMINASE"/>
    <property type="match status" value="1"/>
</dbReference>
<dbReference type="PIRSF" id="PIRSF001251">
    <property type="entry name" value="AMP_deaminase_met"/>
    <property type="match status" value="1"/>
</dbReference>